<dbReference type="GO" id="GO:0006275">
    <property type="term" value="P:regulation of DNA replication"/>
    <property type="evidence" value="ECO:0007669"/>
    <property type="project" value="InterPro"/>
</dbReference>
<dbReference type="GO" id="GO:0006298">
    <property type="term" value="P:mismatch repair"/>
    <property type="evidence" value="ECO:0007669"/>
    <property type="project" value="TreeGrafter"/>
</dbReference>
<organism evidence="1 2">
    <name type="scientific">Actinidia rufa</name>
    <dbReference type="NCBI Taxonomy" id="165716"/>
    <lineage>
        <taxon>Eukaryota</taxon>
        <taxon>Viridiplantae</taxon>
        <taxon>Streptophyta</taxon>
        <taxon>Embryophyta</taxon>
        <taxon>Tracheophyta</taxon>
        <taxon>Spermatophyta</taxon>
        <taxon>Magnoliopsida</taxon>
        <taxon>eudicotyledons</taxon>
        <taxon>Gunneridae</taxon>
        <taxon>Pentapetalae</taxon>
        <taxon>asterids</taxon>
        <taxon>Ericales</taxon>
        <taxon>Actinidiaceae</taxon>
        <taxon>Actinidia</taxon>
    </lineage>
</organism>
<dbReference type="EMBL" id="BJWL01000008">
    <property type="protein sequence ID" value="GFY92585.1"/>
    <property type="molecule type" value="Genomic_DNA"/>
</dbReference>
<proteinExistence type="predicted"/>
<evidence type="ECO:0000313" key="2">
    <source>
        <dbReference type="Proteomes" id="UP000585474"/>
    </source>
</evidence>
<dbReference type="SUPFAM" id="SSF55979">
    <property type="entry name" value="DNA clamp"/>
    <property type="match status" value="1"/>
</dbReference>
<accession>A0A7J0F1L6</accession>
<dbReference type="GO" id="GO:0003677">
    <property type="term" value="F:DNA binding"/>
    <property type="evidence" value="ECO:0007669"/>
    <property type="project" value="InterPro"/>
</dbReference>
<name>A0A7J0F1L6_9ERIC</name>
<dbReference type="GO" id="GO:0006272">
    <property type="term" value="P:leading strand elongation"/>
    <property type="evidence" value="ECO:0007669"/>
    <property type="project" value="TreeGrafter"/>
</dbReference>
<dbReference type="PANTHER" id="PTHR11352">
    <property type="entry name" value="PROLIFERATING CELL NUCLEAR ANTIGEN"/>
    <property type="match status" value="1"/>
</dbReference>
<reference evidence="1 2" key="1">
    <citation type="submission" date="2019-07" db="EMBL/GenBank/DDBJ databases">
        <title>De Novo Assembly of kiwifruit Actinidia rufa.</title>
        <authorList>
            <person name="Sugita-Konishi S."/>
            <person name="Sato K."/>
            <person name="Mori E."/>
            <person name="Abe Y."/>
            <person name="Kisaki G."/>
            <person name="Hamano K."/>
            <person name="Suezawa K."/>
            <person name="Otani M."/>
            <person name="Fukuda T."/>
            <person name="Manabe T."/>
            <person name="Gomi K."/>
            <person name="Tabuchi M."/>
            <person name="Akimitsu K."/>
            <person name="Kataoka I."/>
        </authorList>
    </citation>
    <scope>NUCLEOTIDE SEQUENCE [LARGE SCALE GENOMIC DNA]</scope>
    <source>
        <strain evidence="2">cv. Fuchu</strain>
    </source>
</reference>
<dbReference type="OrthoDB" id="1582958at2759"/>
<dbReference type="InterPro" id="IPR000730">
    <property type="entry name" value="Pr_cel_nuc_antig"/>
</dbReference>
<dbReference type="GO" id="GO:0030337">
    <property type="term" value="F:DNA polymerase processivity factor activity"/>
    <property type="evidence" value="ECO:0007669"/>
    <property type="project" value="InterPro"/>
</dbReference>
<dbReference type="AlphaFoldDB" id="A0A7J0F1L6"/>
<dbReference type="GO" id="GO:0043626">
    <property type="term" value="C:PCNA complex"/>
    <property type="evidence" value="ECO:0007669"/>
    <property type="project" value="TreeGrafter"/>
</dbReference>
<gene>
    <name evidence="1" type="ORF">Acr_08g0009810</name>
</gene>
<evidence type="ECO:0000313" key="1">
    <source>
        <dbReference type="EMBL" id="GFY92585.1"/>
    </source>
</evidence>
<sequence length="639" mass="71946">MGSLRLKSSCFLNHTCAKTTRRWIDLRHLINQLSAHADDESLTLSFLITSTFNEQTSIYFLFKHHVEAYVTDGEVIFRSGPKFEDIILTAQGGGCVIWGTYYRVIIPLCMLCCAESFIEASEHGTMVWLLHSEGNSPNMVNIPIGEIGNFIFFPDNWCGAEETHDWMKGWIQAHGVAIWRHDYFTVQACFGWYLMGALRLKSSFFDRYTYTQPTRTWVDLEDLNDTISSVADDQSLIIFALTMAHDQQTYLCFMLVPRGDVMPTRETLRGGPIPYHRHPDVDESEFEYEVIAGITSEEFRRIIKQFGERGADYVDAYISDDDVTFRGGPNYKAIVLTTESGACVVGGTYEFCVVTIRIYLFDRMVSFIEASEHCTTVWLLQSGGDSPDAVNFPLGELGLLLRTLLQSIAHVKGKGAFIFGYDSLTVTASGFARLTVTLRLKSLAFAYFICTQPIKIWVNLDALTHILSDIGDEDSITLNIVDGLPYHLIVSFDDLPFGHGPVLMRRAPDPVLPEYYRDVNEAEFVYDVVVGIPSEEFGRIICETRLPLVEVIVADNEVTFRFGYKDIVLTTAGGGCIVGGMDFFDRVTIEILLEDCMESFIEASDHCTSVWLLWSQGDSPDMVYFSLRALGGIMFYQGG</sequence>
<dbReference type="Proteomes" id="UP000585474">
    <property type="component" value="Unassembled WGS sequence"/>
</dbReference>
<dbReference type="GO" id="GO:0019985">
    <property type="term" value="P:translesion synthesis"/>
    <property type="evidence" value="ECO:0007669"/>
    <property type="project" value="TreeGrafter"/>
</dbReference>
<dbReference type="PANTHER" id="PTHR11352:SF0">
    <property type="entry name" value="PROLIFERATING CELL NUCLEAR ANTIGEN"/>
    <property type="match status" value="1"/>
</dbReference>
<dbReference type="InterPro" id="IPR046938">
    <property type="entry name" value="DNA_clamp_sf"/>
</dbReference>
<keyword evidence="2" id="KW-1185">Reference proteome</keyword>
<protein>
    <submittedName>
        <fullName evidence="1">Uncharacterized protein</fullName>
    </submittedName>
</protein>
<comment type="caution">
    <text evidence="1">The sequence shown here is derived from an EMBL/GenBank/DDBJ whole genome shotgun (WGS) entry which is preliminary data.</text>
</comment>
<dbReference type="Gene3D" id="3.70.10.10">
    <property type="match status" value="2"/>
</dbReference>